<protein>
    <recommendedName>
        <fullName evidence="2">RBR-type E3 ubiquitin transferase</fullName>
        <ecNumber evidence="2">2.3.2.31</ecNumber>
    </recommendedName>
</protein>
<organism evidence="11 12">
    <name type="scientific">Phialocephala subalpina</name>
    <dbReference type="NCBI Taxonomy" id="576137"/>
    <lineage>
        <taxon>Eukaryota</taxon>
        <taxon>Fungi</taxon>
        <taxon>Dikarya</taxon>
        <taxon>Ascomycota</taxon>
        <taxon>Pezizomycotina</taxon>
        <taxon>Leotiomycetes</taxon>
        <taxon>Helotiales</taxon>
        <taxon>Mollisiaceae</taxon>
        <taxon>Phialocephala</taxon>
        <taxon>Phialocephala fortinii species complex</taxon>
    </lineage>
</organism>
<feature type="compositionally biased region" description="Polar residues" evidence="9">
    <location>
        <begin position="114"/>
        <end position="135"/>
    </location>
</feature>
<dbReference type="Gene3D" id="1.20.120.1750">
    <property type="match status" value="1"/>
</dbReference>
<comment type="catalytic activity">
    <reaction evidence="1">
        <text>[E2 ubiquitin-conjugating enzyme]-S-ubiquitinyl-L-cysteine + [acceptor protein]-L-lysine = [E2 ubiquitin-conjugating enzyme]-L-cysteine + [acceptor protein]-N(6)-ubiquitinyl-L-lysine.</text>
        <dbReference type="EC" id="2.3.2.31"/>
    </reaction>
</comment>
<dbReference type="STRING" id="576137.A0A1L7X5S5"/>
<keyword evidence="8" id="KW-0862">Zinc</keyword>
<accession>A0A1L7X5S5</accession>
<dbReference type="PANTHER" id="PTHR11685">
    <property type="entry name" value="RBR FAMILY RING FINGER AND IBR DOMAIN-CONTAINING"/>
    <property type="match status" value="1"/>
</dbReference>
<dbReference type="Proteomes" id="UP000184330">
    <property type="component" value="Unassembled WGS sequence"/>
</dbReference>
<evidence type="ECO:0000256" key="4">
    <source>
        <dbReference type="ARBA" id="ARBA00022723"/>
    </source>
</evidence>
<keyword evidence="4" id="KW-0479">Metal-binding</keyword>
<evidence type="ECO:0000256" key="7">
    <source>
        <dbReference type="ARBA" id="ARBA00022786"/>
    </source>
</evidence>
<evidence type="ECO:0000256" key="2">
    <source>
        <dbReference type="ARBA" id="ARBA00012251"/>
    </source>
</evidence>
<keyword evidence="5" id="KW-0677">Repeat</keyword>
<dbReference type="AlphaFoldDB" id="A0A1L7X5S5"/>
<evidence type="ECO:0000256" key="9">
    <source>
        <dbReference type="SAM" id="MobiDB-lite"/>
    </source>
</evidence>
<evidence type="ECO:0000313" key="12">
    <source>
        <dbReference type="Proteomes" id="UP000184330"/>
    </source>
</evidence>
<feature type="region of interest" description="Disordered" evidence="9">
    <location>
        <begin position="1"/>
        <end position="70"/>
    </location>
</feature>
<name>A0A1L7X5S5_9HELO</name>
<reference evidence="11 12" key="1">
    <citation type="submission" date="2016-03" db="EMBL/GenBank/DDBJ databases">
        <authorList>
            <person name="Ploux O."/>
        </authorList>
    </citation>
    <scope>NUCLEOTIDE SEQUENCE [LARGE SCALE GENOMIC DNA]</scope>
    <source>
        <strain evidence="11 12">UAMH 11012</strain>
    </source>
</reference>
<keyword evidence="6" id="KW-0863">Zinc-finger</keyword>
<dbReference type="PROSITE" id="PS51873">
    <property type="entry name" value="TRIAD"/>
    <property type="match status" value="1"/>
</dbReference>
<dbReference type="OrthoDB" id="10009520at2759"/>
<gene>
    <name evidence="11" type="ORF">PAC_10265</name>
</gene>
<feature type="domain" description="RING-type" evidence="10">
    <location>
        <begin position="153"/>
        <end position="354"/>
    </location>
</feature>
<feature type="compositionally biased region" description="Basic and acidic residues" evidence="9">
    <location>
        <begin position="11"/>
        <end position="26"/>
    </location>
</feature>
<dbReference type="GO" id="GO:0008270">
    <property type="term" value="F:zinc ion binding"/>
    <property type="evidence" value="ECO:0007669"/>
    <property type="project" value="UniProtKB-KW"/>
</dbReference>
<dbReference type="SUPFAM" id="SSF57850">
    <property type="entry name" value="RING/U-box"/>
    <property type="match status" value="1"/>
</dbReference>
<dbReference type="InterPro" id="IPR002867">
    <property type="entry name" value="IBR_dom"/>
</dbReference>
<dbReference type="EMBL" id="FJOG01000016">
    <property type="protein sequence ID" value="CZR60369.1"/>
    <property type="molecule type" value="Genomic_DNA"/>
</dbReference>
<sequence>MQRPGPNFQQDRPDTSRRRPMTREEWMMDNLQREPGYSLPPRTASPPPRLRRSAYPGADPGQPLSMNVPTSQAHASLLERSMDWYDQPMTHHGRHPGGFIPRPDPQPRPQLPQTYNGPSTTSPNVPAPNPTLSDPPTWNWNPINAATPEPPVVELTCVLCCEKFDEDLIPHRCPKCPSVIYCGGCLKDWFLDACRNESKMPPKCCHAIPVSSIAHLLTTEQIGLYKAKFEEWSTPDRLYCPVPTCSTFISPRLYIKPTLLLKKKTENHHVSCPKCGTSVCTKCRNLAHISDCPESDLDPALEEQLKKWKIKRCPKCKTGVRRMYGCAHIECGAHFCWECLYPISECDGSCEDRSENDPESEPEEDDLDGRAGYEEGDEYDFGPEPYGTAVDVWGCHHIWLSVKNRPEDEKLECQRCFRAVRQATTPNAAKTTDNDGDTVMSDDAWQCEGGHHRCHSCRTPPGPFEVPGKSATTSYRCRCGVTYCDICERNETIKELETGYECRCGMLVCGGCKDSWDVDSD</sequence>
<evidence type="ECO:0000256" key="6">
    <source>
        <dbReference type="ARBA" id="ARBA00022771"/>
    </source>
</evidence>
<keyword evidence="12" id="KW-1185">Reference proteome</keyword>
<evidence type="ECO:0000256" key="8">
    <source>
        <dbReference type="ARBA" id="ARBA00022833"/>
    </source>
</evidence>
<evidence type="ECO:0000256" key="5">
    <source>
        <dbReference type="ARBA" id="ARBA00022737"/>
    </source>
</evidence>
<feature type="compositionally biased region" description="Acidic residues" evidence="9">
    <location>
        <begin position="357"/>
        <end position="367"/>
    </location>
</feature>
<dbReference type="EC" id="2.3.2.31" evidence="2"/>
<proteinExistence type="predicted"/>
<keyword evidence="7" id="KW-0833">Ubl conjugation pathway</keyword>
<evidence type="ECO:0000259" key="10">
    <source>
        <dbReference type="PROSITE" id="PS51873"/>
    </source>
</evidence>
<dbReference type="Pfam" id="PF01485">
    <property type="entry name" value="IBR"/>
    <property type="match status" value="1"/>
</dbReference>
<dbReference type="CDD" id="cd20335">
    <property type="entry name" value="BRcat_RBR"/>
    <property type="match status" value="1"/>
</dbReference>
<evidence type="ECO:0000256" key="3">
    <source>
        <dbReference type="ARBA" id="ARBA00022679"/>
    </source>
</evidence>
<dbReference type="InterPro" id="IPR044066">
    <property type="entry name" value="TRIAD_supradom"/>
</dbReference>
<dbReference type="InterPro" id="IPR031127">
    <property type="entry name" value="E3_UB_ligase_RBR"/>
</dbReference>
<keyword evidence="3" id="KW-0808">Transferase</keyword>
<evidence type="ECO:0000256" key="1">
    <source>
        <dbReference type="ARBA" id="ARBA00001798"/>
    </source>
</evidence>
<evidence type="ECO:0000313" key="11">
    <source>
        <dbReference type="EMBL" id="CZR60369.1"/>
    </source>
</evidence>
<feature type="region of interest" description="Disordered" evidence="9">
    <location>
        <begin position="352"/>
        <end position="380"/>
    </location>
</feature>
<feature type="region of interest" description="Disordered" evidence="9">
    <location>
        <begin position="87"/>
        <end position="135"/>
    </location>
</feature>
<dbReference type="GO" id="GO:0061630">
    <property type="term" value="F:ubiquitin protein ligase activity"/>
    <property type="evidence" value="ECO:0007669"/>
    <property type="project" value="UniProtKB-EC"/>
</dbReference>
<dbReference type="GO" id="GO:0016567">
    <property type="term" value="P:protein ubiquitination"/>
    <property type="evidence" value="ECO:0007669"/>
    <property type="project" value="InterPro"/>
</dbReference>